<protein>
    <submittedName>
        <fullName evidence="2">Thioredoxin-like protein YdfQ</fullName>
    </submittedName>
</protein>
<dbReference type="AlphaFoldDB" id="A0A1E3L154"/>
<dbReference type="CDD" id="cd02947">
    <property type="entry name" value="TRX_family"/>
    <property type="match status" value="1"/>
</dbReference>
<dbReference type="InterPro" id="IPR036249">
    <property type="entry name" value="Thioredoxin-like_sf"/>
</dbReference>
<dbReference type="Proteomes" id="UP000094578">
    <property type="component" value="Unassembled WGS sequence"/>
</dbReference>
<dbReference type="Pfam" id="PF00085">
    <property type="entry name" value="Thioredoxin"/>
    <property type="match status" value="1"/>
</dbReference>
<dbReference type="EMBL" id="MDER01000052">
    <property type="protein sequence ID" value="ODP27522.1"/>
    <property type="molecule type" value="Genomic_DNA"/>
</dbReference>
<dbReference type="STRING" id="1886670.PTI45_03084"/>
<organism evidence="2 3">
    <name type="scientific">Paenibacillus nuruki</name>
    <dbReference type="NCBI Taxonomy" id="1886670"/>
    <lineage>
        <taxon>Bacteria</taxon>
        <taxon>Bacillati</taxon>
        <taxon>Bacillota</taxon>
        <taxon>Bacilli</taxon>
        <taxon>Bacillales</taxon>
        <taxon>Paenibacillaceae</taxon>
        <taxon>Paenibacillus</taxon>
    </lineage>
</organism>
<dbReference type="InterPro" id="IPR013766">
    <property type="entry name" value="Thioredoxin_domain"/>
</dbReference>
<sequence>MIDVKEIKSIHEIDPFIEYNRLSMLYISQDDCSVCYAVYPKLKELLTHYPKIKLAHINANQVEAVAGKFLIFTAPVIILFYDQKEYLREGRFVQFEQLKTQLDQLYNDYVDFRSTNLYVNVFSK</sequence>
<evidence type="ECO:0000313" key="2">
    <source>
        <dbReference type="EMBL" id="ODP27522.1"/>
    </source>
</evidence>
<keyword evidence="3" id="KW-1185">Reference proteome</keyword>
<accession>A0A1E3L154</accession>
<evidence type="ECO:0000313" key="3">
    <source>
        <dbReference type="Proteomes" id="UP000094578"/>
    </source>
</evidence>
<evidence type="ECO:0000259" key="1">
    <source>
        <dbReference type="Pfam" id="PF00085"/>
    </source>
</evidence>
<feature type="domain" description="Thioredoxin" evidence="1">
    <location>
        <begin position="28"/>
        <end position="86"/>
    </location>
</feature>
<dbReference type="RefSeq" id="WP_069328484.1">
    <property type="nucleotide sequence ID" value="NZ_MDER01000052.1"/>
</dbReference>
<gene>
    <name evidence="2" type="ORF">PTI45_03084</name>
</gene>
<proteinExistence type="predicted"/>
<reference evidence="2 3" key="1">
    <citation type="submission" date="2016-08" db="EMBL/GenBank/DDBJ databases">
        <title>Genome sequencing of Paenibacillus sp. TI45-13ar, isolated from Korean traditional nuruk.</title>
        <authorList>
            <person name="Kim S.-J."/>
        </authorList>
    </citation>
    <scope>NUCLEOTIDE SEQUENCE [LARGE SCALE GENOMIC DNA]</scope>
    <source>
        <strain evidence="2 3">TI45-13ar</strain>
    </source>
</reference>
<dbReference type="SUPFAM" id="SSF52833">
    <property type="entry name" value="Thioredoxin-like"/>
    <property type="match status" value="1"/>
</dbReference>
<comment type="caution">
    <text evidence="2">The sequence shown here is derived from an EMBL/GenBank/DDBJ whole genome shotgun (WGS) entry which is preliminary data.</text>
</comment>
<dbReference type="Gene3D" id="3.40.30.10">
    <property type="entry name" value="Glutaredoxin"/>
    <property type="match status" value="1"/>
</dbReference>
<name>A0A1E3L154_9BACL</name>